<dbReference type="SUPFAM" id="SSF52096">
    <property type="entry name" value="ClpP/crotonase"/>
    <property type="match status" value="1"/>
</dbReference>
<dbReference type="Proteomes" id="UP000462865">
    <property type="component" value="Unassembled WGS sequence"/>
</dbReference>
<reference evidence="1 2" key="1">
    <citation type="journal article" date="2019" name="Nat. Med.">
        <title>A library of human gut bacterial isolates paired with longitudinal multiomics data enables mechanistic microbiome research.</title>
        <authorList>
            <person name="Poyet M."/>
            <person name="Groussin M."/>
            <person name="Gibbons S.M."/>
            <person name="Avila-Pacheco J."/>
            <person name="Jiang X."/>
            <person name="Kearney S.M."/>
            <person name="Perrotta A.R."/>
            <person name="Berdy B."/>
            <person name="Zhao S."/>
            <person name="Lieberman T.D."/>
            <person name="Swanson P.K."/>
            <person name="Smith M."/>
            <person name="Roesemann S."/>
            <person name="Alexander J.E."/>
            <person name="Rich S.A."/>
            <person name="Livny J."/>
            <person name="Vlamakis H."/>
            <person name="Clish C."/>
            <person name="Bullock K."/>
            <person name="Deik A."/>
            <person name="Scott J."/>
            <person name="Pierce K.A."/>
            <person name="Xavier R.J."/>
            <person name="Alm E.J."/>
        </authorList>
    </citation>
    <scope>NUCLEOTIDE SEQUENCE [LARGE SCALE GENOMIC DNA]</scope>
    <source>
        <strain evidence="1 2">BIOML-A1</strain>
    </source>
</reference>
<accession>A0A7K0I826</accession>
<gene>
    <name evidence="1" type="ORF">GKG38_01035</name>
</gene>
<evidence type="ECO:0008006" key="3">
    <source>
        <dbReference type="Google" id="ProtNLM"/>
    </source>
</evidence>
<evidence type="ECO:0000313" key="1">
    <source>
        <dbReference type="EMBL" id="MSA93678.1"/>
    </source>
</evidence>
<organism evidence="1 2">
    <name type="scientific">Gordonibacter urolithinfaciens</name>
    <dbReference type="NCBI Taxonomy" id="1335613"/>
    <lineage>
        <taxon>Bacteria</taxon>
        <taxon>Bacillati</taxon>
        <taxon>Actinomycetota</taxon>
        <taxon>Coriobacteriia</taxon>
        <taxon>Eggerthellales</taxon>
        <taxon>Eggerthellaceae</taxon>
        <taxon>Gordonibacter</taxon>
    </lineage>
</organism>
<sequence length="451" mass="48818">MACEQGANAARKGDGMAEMYGAIARAVACIMDADYAGQPESAPCSDAQSWLAALAEAEAAGALDDDLFVQRIRQYLAGFQDPGLALEASAKADFHPMTCGFSVRRHGGALYVTEVREDGRLAPGDAVVLLDGRTPDEHLASLPGNPVNGDDPERQLWDEEVARCAHLLVRRADGTEEDLPVERFPRPGLAASLRPPTVEVREGAGPHGNERAVVIAAHHFADASVLQAMQHRFDEIQRADRVIVDVRDAEEGMIGNAFGLMALFFDREVNLKDLMGQQIVYTRYTERNARLRARQLARLLKMSDEAGKAWVQAEIDHVAACAGQGFVKEAEFEEDMLFPPAPAGQKTLLLTDVRTSGPAERLAAIARRAAAQGCGKVHSVGRATRGGLDYANLVVAPLDERFSLVYPIAKTEDAHEGCGLRGRGLAPDVHAPFTPEECMRDLVLKRALVEP</sequence>
<dbReference type="EMBL" id="WKZA01000002">
    <property type="protein sequence ID" value="MSA93678.1"/>
    <property type="molecule type" value="Genomic_DNA"/>
</dbReference>
<dbReference type="InterPro" id="IPR029045">
    <property type="entry name" value="ClpP/crotonase-like_dom_sf"/>
</dbReference>
<proteinExistence type="predicted"/>
<comment type="caution">
    <text evidence="1">The sequence shown here is derived from an EMBL/GenBank/DDBJ whole genome shotgun (WGS) entry which is preliminary data.</text>
</comment>
<dbReference type="AlphaFoldDB" id="A0A7K0I826"/>
<protein>
    <recommendedName>
        <fullName evidence="3">Tail specific protease domain-containing protein</fullName>
    </recommendedName>
</protein>
<name>A0A7K0I826_9ACTN</name>
<dbReference type="Gene3D" id="3.90.226.10">
    <property type="entry name" value="2-enoyl-CoA Hydratase, Chain A, domain 1"/>
    <property type="match status" value="1"/>
</dbReference>
<evidence type="ECO:0000313" key="2">
    <source>
        <dbReference type="Proteomes" id="UP000462865"/>
    </source>
</evidence>